<dbReference type="InterPro" id="IPR001867">
    <property type="entry name" value="OmpR/PhoB-type_DNA-bd"/>
</dbReference>
<feature type="domain" description="OmpR/PhoB-type" evidence="9">
    <location>
        <begin position="113"/>
        <end position="219"/>
    </location>
</feature>
<organism evidence="10 11">
    <name type="scientific">Chryseomicrobium palamuruense</name>
    <dbReference type="NCBI Taxonomy" id="682973"/>
    <lineage>
        <taxon>Bacteria</taxon>
        <taxon>Bacillati</taxon>
        <taxon>Bacillota</taxon>
        <taxon>Bacilli</taxon>
        <taxon>Bacillales</taxon>
        <taxon>Caryophanaceae</taxon>
        <taxon>Chryseomicrobium</taxon>
    </lineage>
</organism>
<keyword evidence="3" id="KW-0805">Transcription regulation</keyword>
<evidence type="ECO:0000256" key="7">
    <source>
        <dbReference type="PROSITE-ProRule" id="PRU01091"/>
    </source>
</evidence>
<accession>A0ABV8UW65</accession>
<dbReference type="RefSeq" id="WP_378140942.1">
    <property type="nucleotide sequence ID" value="NZ_JBHSEF010000011.1"/>
</dbReference>
<keyword evidence="4 7" id="KW-0238">DNA-binding</keyword>
<dbReference type="EMBL" id="JBHSEF010000011">
    <property type="protein sequence ID" value="MFC4354673.1"/>
    <property type="molecule type" value="Genomic_DNA"/>
</dbReference>
<keyword evidence="11" id="KW-1185">Reference proteome</keyword>
<feature type="DNA-binding region" description="OmpR/PhoB-type" evidence="7">
    <location>
        <begin position="113"/>
        <end position="219"/>
    </location>
</feature>
<name>A0ABV8UW65_9BACL</name>
<dbReference type="Gene3D" id="3.40.50.2300">
    <property type="match status" value="1"/>
</dbReference>
<dbReference type="Gene3D" id="6.10.250.690">
    <property type="match status" value="1"/>
</dbReference>
<protein>
    <submittedName>
        <fullName evidence="10">Response regulator transcription factor</fullName>
    </submittedName>
</protein>
<dbReference type="Pfam" id="PF00072">
    <property type="entry name" value="Response_reg"/>
    <property type="match status" value="1"/>
</dbReference>
<keyword evidence="5" id="KW-0804">Transcription</keyword>
<dbReference type="Gene3D" id="1.10.10.10">
    <property type="entry name" value="Winged helix-like DNA-binding domain superfamily/Winged helix DNA-binding domain"/>
    <property type="match status" value="1"/>
</dbReference>
<dbReference type="PROSITE" id="PS50110">
    <property type="entry name" value="RESPONSE_REGULATORY"/>
    <property type="match status" value="1"/>
</dbReference>
<evidence type="ECO:0000256" key="1">
    <source>
        <dbReference type="ARBA" id="ARBA00022553"/>
    </source>
</evidence>
<dbReference type="SUPFAM" id="SSF52172">
    <property type="entry name" value="CheY-like"/>
    <property type="match status" value="1"/>
</dbReference>
<evidence type="ECO:0000259" key="8">
    <source>
        <dbReference type="PROSITE" id="PS50110"/>
    </source>
</evidence>
<gene>
    <name evidence="10" type="ORF">ACFO0S_06200</name>
</gene>
<dbReference type="SMART" id="SM00862">
    <property type="entry name" value="Trans_reg_C"/>
    <property type="match status" value="1"/>
</dbReference>
<evidence type="ECO:0000256" key="5">
    <source>
        <dbReference type="ARBA" id="ARBA00023163"/>
    </source>
</evidence>
<comment type="caution">
    <text evidence="10">The sequence shown here is derived from an EMBL/GenBank/DDBJ whole genome shotgun (WGS) entry which is preliminary data.</text>
</comment>
<feature type="modified residue" description="4-aspartylphosphate" evidence="6">
    <location>
        <position position="52"/>
    </location>
</feature>
<reference evidence="11" key="1">
    <citation type="journal article" date="2019" name="Int. J. Syst. Evol. Microbiol.">
        <title>The Global Catalogue of Microorganisms (GCM) 10K type strain sequencing project: providing services to taxonomists for standard genome sequencing and annotation.</title>
        <authorList>
            <consortium name="The Broad Institute Genomics Platform"/>
            <consortium name="The Broad Institute Genome Sequencing Center for Infectious Disease"/>
            <person name="Wu L."/>
            <person name="Ma J."/>
        </authorList>
    </citation>
    <scope>NUCLEOTIDE SEQUENCE [LARGE SCALE GENOMIC DNA]</scope>
    <source>
        <strain evidence="11">CCUG 50353</strain>
    </source>
</reference>
<sequence length="221" mass="25082">MPSILVVEDEQNIARFLALELKHEGFDVVVSADGRMGLQAFEDGHFDLLLIDIMIPGINGLELTRRVRKQSSVPILLVTARDAVMDKVSGLEAGADDYIVKPFAIEELLARIRAILRRSDRQALPPEESFYINEQARQVSYEGTKIELTKTEFDLLLTLTKNPNIVLSRDQLLTQVWGFDNQAETNVVDVYIRHLRKKLPSDIADSIRTVRGVGYLYERED</sequence>
<evidence type="ECO:0000256" key="3">
    <source>
        <dbReference type="ARBA" id="ARBA00023015"/>
    </source>
</evidence>
<evidence type="ECO:0000313" key="10">
    <source>
        <dbReference type="EMBL" id="MFC4354673.1"/>
    </source>
</evidence>
<dbReference type="InterPro" id="IPR036388">
    <property type="entry name" value="WH-like_DNA-bd_sf"/>
</dbReference>
<evidence type="ECO:0000256" key="2">
    <source>
        <dbReference type="ARBA" id="ARBA00023012"/>
    </source>
</evidence>
<dbReference type="PANTHER" id="PTHR48111:SF22">
    <property type="entry name" value="REGULATOR OF RPOS"/>
    <property type="match status" value="1"/>
</dbReference>
<proteinExistence type="predicted"/>
<keyword evidence="2" id="KW-0902">Two-component regulatory system</keyword>
<dbReference type="Pfam" id="PF00486">
    <property type="entry name" value="Trans_reg_C"/>
    <property type="match status" value="1"/>
</dbReference>
<keyword evidence="1 6" id="KW-0597">Phosphoprotein</keyword>
<evidence type="ECO:0000256" key="6">
    <source>
        <dbReference type="PROSITE-ProRule" id="PRU00169"/>
    </source>
</evidence>
<dbReference type="InterPro" id="IPR001789">
    <property type="entry name" value="Sig_transdc_resp-reg_receiver"/>
</dbReference>
<dbReference type="SMART" id="SM00448">
    <property type="entry name" value="REC"/>
    <property type="match status" value="1"/>
</dbReference>
<feature type="domain" description="Response regulatory" evidence="8">
    <location>
        <begin position="3"/>
        <end position="116"/>
    </location>
</feature>
<dbReference type="InterPro" id="IPR011006">
    <property type="entry name" value="CheY-like_superfamily"/>
</dbReference>
<dbReference type="PANTHER" id="PTHR48111">
    <property type="entry name" value="REGULATOR OF RPOS"/>
    <property type="match status" value="1"/>
</dbReference>
<dbReference type="PROSITE" id="PS51755">
    <property type="entry name" value="OMPR_PHOB"/>
    <property type="match status" value="1"/>
</dbReference>
<evidence type="ECO:0000259" key="9">
    <source>
        <dbReference type="PROSITE" id="PS51755"/>
    </source>
</evidence>
<dbReference type="InterPro" id="IPR016032">
    <property type="entry name" value="Sig_transdc_resp-reg_C-effctor"/>
</dbReference>
<dbReference type="Proteomes" id="UP001595733">
    <property type="component" value="Unassembled WGS sequence"/>
</dbReference>
<dbReference type="CDD" id="cd00383">
    <property type="entry name" value="trans_reg_C"/>
    <property type="match status" value="1"/>
</dbReference>
<evidence type="ECO:0000256" key="4">
    <source>
        <dbReference type="ARBA" id="ARBA00023125"/>
    </source>
</evidence>
<dbReference type="SUPFAM" id="SSF46894">
    <property type="entry name" value="C-terminal effector domain of the bipartite response regulators"/>
    <property type="match status" value="1"/>
</dbReference>
<dbReference type="InterPro" id="IPR039420">
    <property type="entry name" value="WalR-like"/>
</dbReference>
<evidence type="ECO:0000313" key="11">
    <source>
        <dbReference type="Proteomes" id="UP001595733"/>
    </source>
</evidence>